<gene>
    <name evidence="9" type="ORF">EOE65_09245</name>
</gene>
<dbReference type="Pfam" id="PF01568">
    <property type="entry name" value="Molydop_binding"/>
    <property type="match status" value="1"/>
</dbReference>
<dbReference type="Gene3D" id="2.40.40.20">
    <property type="match status" value="1"/>
</dbReference>
<comment type="cofactor">
    <cofactor evidence="1">
        <name>Mo-bis(molybdopterin guanine dinucleotide)</name>
        <dbReference type="ChEBI" id="CHEBI:60539"/>
    </cofactor>
</comment>
<dbReference type="SMART" id="SM00926">
    <property type="entry name" value="Molybdop_Fe4S4"/>
    <property type="match status" value="1"/>
</dbReference>
<dbReference type="AlphaFoldDB" id="A0A437Q9Q0"/>
<dbReference type="Gene3D" id="3.30.2070.10">
    <property type="entry name" value="Formate dehydrogenase/DMSO reductase"/>
    <property type="match status" value="1"/>
</dbReference>
<evidence type="ECO:0000256" key="4">
    <source>
        <dbReference type="ARBA" id="ARBA00022723"/>
    </source>
</evidence>
<dbReference type="Pfam" id="PF00384">
    <property type="entry name" value="Molybdopterin"/>
    <property type="match status" value="1"/>
</dbReference>
<dbReference type="EMBL" id="SACQ01000003">
    <property type="protein sequence ID" value="RVU31169.1"/>
    <property type="molecule type" value="Genomic_DNA"/>
</dbReference>
<proteinExistence type="inferred from homology"/>
<evidence type="ECO:0000313" key="9">
    <source>
        <dbReference type="EMBL" id="RVU31169.1"/>
    </source>
</evidence>
<dbReference type="PANTHER" id="PTHR43742:SF6">
    <property type="entry name" value="OXIDOREDUCTASE YYAE-RELATED"/>
    <property type="match status" value="1"/>
</dbReference>
<dbReference type="GO" id="GO:0016491">
    <property type="term" value="F:oxidoreductase activity"/>
    <property type="evidence" value="ECO:0007669"/>
    <property type="project" value="UniProtKB-KW"/>
</dbReference>
<dbReference type="CDD" id="cd02786">
    <property type="entry name" value="MopB_CT_3"/>
    <property type="match status" value="1"/>
</dbReference>
<dbReference type="RefSeq" id="WP_127694014.1">
    <property type="nucleotide sequence ID" value="NZ_SACQ01000003.1"/>
</dbReference>
<evidence type="ECO:0000313" key="10">
    <source>
        <dbReference type="Proteomes" id="UP000282818"/>
    </source>
</evidence>
<evidence type="ECO:0000256" key="2">
    <source>
        <dbReference type="ARBA" id="ARBA00010312"/>
    </source>
</evidence>
<dbReference type="Gene3D" id="3.40.228.10">
    <property type="entry name" value="Dimethylsulfoxide Reductase, domain 2"/>
    <property type="match status" value="1"/>
</dbReference>
<dbReference type="Proteomes" id="UP000282818">
    <property type="component" value="Unassembled WGS sequence"/>
</dbReference>
<dbReference type="CDD" id="cd02766">
    <property type="entry name" value="MopB_3"/>
    <property type="match status" value="1"/>
</dbReference>
<keyword evidence="5" id="KW-0560">Oxidoreductase</keyword>
<dbReference type="Pfam" id="PF04879">
    <property type="entry name" value="Molybdop_Fe4S4"/>
    <property type="match status" value="1"/>
</dbReference>
<dbReference type="InterPro" id="IPR037920">
    <property type="entry name" value="YoaE_C"/>
</dbReference>
<protein>
    <submittedName>
        <fullName evidence="9">Molybdopterin oxidoreductase family protein</fullName>
    </submittedName>
</protein>
<organism evidence="9 10">
    <name type="scientific">Neptunomonas marina</name>
    <dbReference type="NCBI Taxonomy" id="1815562"/>
    <lineage>
        <taxon>Bacteria</taxon>
        <taxon>Pseudomonadati</taxon>
        <taxon>Pseudomonadota</taxon>
        <taxon>Gammaproteobacteria</taxon>
        <taxon>Oceanospirillales</taxon>
        <taxon>Oceanospirillaceae</taxon>
        <taxon>Neptunomonas</taxon>
    </lineage>
</organism>
<evidence type="ECO:0000256" key="7">
    <source>
        <dbReference type="ARBA" id="ARBA00023014"/>
    </source>
</evidence>
<dbReference type="InterPro" id="IPR006657">
    <property type="entry name" value="MoPterin_dinucl-bd_dom"/>
</dbReference>
<evidence type="ECO:0000256" key="3">
    <source>
        <dbReference type="ARBA" id="ARBA00022505"/>
    </source>
</evidence>
<dbReference type="PROSITE" id="PS00490">
    <property type="entry name" value="MOLYBDOPTERIN_PROK_2"/>
    <property type="match status" value="1"/>
</dbReference>
<name>A0A437Q9Q0_9GAMM</name>
<evidence type="ECO:0000256" key="6">
    <source>
        <dbReference type="ARBA" id="ARBA00023004"/>
    </source>
</evidence>
<keyword evidence="6" id="KW-0408">Iron</keyword>
<keyword evidence="7" id="KW-0411">Iron-sulfur</keyword>
<sequence>MKASKPETIKHYAVCPHDCPSTCALEVEKKDANTIGRVHGSKRNSYTAGVICAKVARYAERVHHPERLSVPMRRTGPRGQGLSSFTPISWDEALQEIATRFTQITAEFGAQAIWPYFYAGTMGWCQLAATHRLRYAMGYSRQKETICVGISNAGWQAGVGTKRGVDARELSHSEVIVVWGGNPVHTQINVMTHIQQAARRGAKLVVVDPYRTPTAAKADLHLMLRPGTDGALACAVMHQLLKEGYADHAYLEKYTDFTPEVAEHLASKTPSWAAEITGLSCEQIIEFARLYGGTQRSYIRLGYGMSRSRNGASNMHAVSCLPAITGAWQVEGGGALYGHGDIYKGIDKDLLQGKSLATHATRELDMSRIGPVLTGNQDDLGDGPPVKALFIQNTNPMVVAPDLNKVHQGFKRDDLFIVVHEQMMTETAAMADILLPATTFLEHDDLYTASGHTHVQVSKAIIPPQGDSRSNHDVVCALAQLLGHERSTLFTHSSMELLNQALKHSSLPSAEEIHAQEGIDLAESFADAHFLNGFGHADGRFHFFADWQSLGDAEGKLPVLPDHAELIEAADCDHPFRLVTAPARTFLNTSFSETPGSVKKEKRPTAFIHPNDCAEQSINEGDLVTLGNSLGQVTLWAKPFDGVQPGVIIVEGLWPNAAFAEGVGINALVSAEPALPRGGAVFHDAKIWLRKKQAL</sequence>
<keyword evidence="3" id="KW-0500">Molybdenum</keyword>
<comment type="similarity">
    <text evidence="2">Belongs to the prokaryotic molybdopterin-containing oxidoreductase family.</text>
</comment>
<dbReference type="Gene3D" id="2.20.25.90">
    <property type="entry name" value="ADC-like domains"/>
    <property type="match status" value="1"/>
</dbReference>
<evidence type="ECO:0000256" key="1">
    <source>
        <dbReference type="ARBA" id="ARBA00001942"/>
    </source>
</evidence>
<feature type="domain" description="4Fe-4S Mo/W bis-MGD-type" evidence="8">
    <location>
        <begin position="8"/>
        <end position="66"/>
    </location>
</feature>
<dbReference type="InterPro" id="IPR009010">
    <property type="entry name" value="Asp_de-COase-like_dom_sf"/>
</dbReference>
<dbReference type="Gene3D" id="3.40.50.740">
    <property type="match status" value="1"/>
</dbReference>
<dbReference type="InterPro" id="IPR006963">
    <property type="entry name" value="Mopterin_OxRdtase_4Fe-4S_dom"/>
</dbReference>
<evidence type="ECO:0000256" key="5">
    <source>
        <dbReference type="ARBA" id="ARBA00023002"/>
    </source>
</evidence>
<dbReference type="GO" id="GO:0046872">
    <property type="term" value="F:metal ion binding"/>
    <property type="evidence" value="ECO:0007669"/>
    <property type="project" value="UniProtKB-KW"/>
</dbReference>
<dbReference type="PROSITE" id="PS51669">
    <property type="entry name" value="4FE4S_MOW_BIS_MGD"/>
    <property type="match status" value="1"/>
</dbReference>
<accession>A0A437Q9Q0</accession>
<dbReference type="GO" id="GO:0051536">
    <property type="term" value="F:iron-sulfur cluster binding"/>
    <property type="evidence" value="ECO:0007669"/>
    <property type="project" value="UniProtKB-KW"/>
</dbReference>
<dbReference type="InterPro" id="IPR006655">
    <property type="entry name" value="Mopterin_OxRdtase_prok_CS"/>
</dbReference>
<evidence type="ECO:0000259" key="8">
    <source>
        <dbReference type="PROSITE" id="PS51669"/>
    </source>
</evidence>
<dbReference type="GO" id="GO:0043546">
    <property type="term" value="F:molybdopterin cofactor binding"/>
    <property type="evidence" value="ECO:0007669"/>
    <property type="project" value="InterPro"/>
</dbReference>
<dbReference type="InterPro" id="IPR050612">
    <property type="entry name" value="Prok_Mopterin_Oxidored"/>
</dbReference>
<dbReference type="PANTHER" id="PTHR43742">
    <property type="entry name" value="TRIMETHYLAMINE-N-OXIDE REDUCTASE"/>
    <property type="match status" value="1"/>
</dbReference>
<dbReference type="SUPFAM" id="SSF53706">
    <property type="entry name" value="Formate dehydrogenase/DMSO reductase, domains 1-3"/>
    <property type="match status" value="1"/>
</dbReference>
<dbReference type="SUPFAM" id="SSF50692">
    <property type="entry name" value="ADC-like"/>
    <property type="match status" value="1"/>
</dbReference>
<comment type="caution">
    <text evidence="9">The sequence shown here is derived from an EMBL/GenBank/DDBJ whole genome shotgun (WGS) entry which is preliminary data.</text>
</comment>
<reference evidence="9 10" key="1">
    <citation type="submission" date="2019-01" db="EMBL/GenBank/DDBJ databases">
        <authorList>
            <person name="Chen W.-M."/>
        </authorList>
    </citation>
    <scope>NUCLEOTIDE SEQUENCE [LARGE SCALE GENOMIC DNA]</scope>
    <source>
        <strain evidence="9 10">HPM-16</strain>
    </source>
</reference>
<keyword evidence="10" id="KW-1185">Reference proteome</keyword>
<dbReference type="InterPro" id="IPR006656">
    <property type="entry name" value="Mopterin_OxRdtase"/>
</dbReference>
<keyword evidence="4" id="KW-0479">Metal-binding</keyword>